<sequence>MELSNIMNLVRQLEVKLGGSQTHTLEVCKNLTKQISCSTQRSISLVTSYYLDAGRKRSAADAAAPCPLSDASDAPFKTTKKRKTATEKVKNQMRVRSAAGGDIPADDGHSWRKYGQKEILGAKHPRSYYRCTHRHSQGCMATKQVQRTDEDSTLFDVIYIGAHTCVQNAPAAATAAPPPEENLPDVHSLLQSLSSNLTSTPASLVPELISPFSAAPSTSENWGVSPATSDSNQQPGVSFPAFEFEVAAGDVMTFEFGEVVSARADVPDDEFDISSFFA</sequence>
<feature type="domain" description="WRKY" evidence="7">
    <location>
        <begin position="106"/>
        <end position="163"/>
    </location>
</feature>
<keyword evidence="2" id="KW-0805">Transcription regulation</keyword>
<dbReference type="EMBL" id="JACEFO010003185">
    <property type="protein sequence ID" value="KAF8643504.1"/>
    <property type="molecule type" value="Genomic_DNA"/>
</dbReference>
<keyword evidence="5" id="KW-0539">Nucleus</keyword>
<organism evidence="8 9">
    <name type="scientific">Digitaria exilis</name>
    <dbReference type="NCBI Taxonomy" id="1010633"/>
    <lineage>
        <taxon>Eukaryota</taxon>
        <taxon>Viridiplantae</taxon>
        <taxon>Streptophyta</taxon>
        <taxon>Embryophyta</taxon>
        <taxon>Tracheophyta</taxon>
        <taxon>Spermatophyta</taxon>
        <taxon>Magnoliopsida</taxon>
        <taxon>Liliopsida</taxon>
        <taxon>Poales</taxon>
        <taxon>Poaceae</taxon>
        <taxon>PACMAD clade</taxon>
        <taxon>Panicoideae</taxon>
        <taxon>Panicodae</taxon>
        <taxon>Paniceae</taxon>
        <taxon>Anthephorinae</taxon>
        <taxon>Digitaria</taxon>
    </lineage>
</organism>
<dbReference type="PANTHER" id="PTHR32096:SF151">
    <property type="entry name" value="OS01G0656400 PROTEIN"/>
    <property type="match status" value="1"/>
</dbReference>
<evidence type="ECO:0000256" key="4">
    <source>
        <dbReference type="ARBA" id="ARBA00023163"/>
    </source>
</evidence>
<evidence type="ECO:0000256" key="1">
    <source>
        <dbReference type="ARBA" id="ARBA00004123"/>
    </source>
</evidence>
<dbReference type="Proteomes" id="UP000636709">
    <property type="component" value="Unassembled WGS sequence"/>
</dbReference>
<name>A0A834ZWJ2_9POAL</name>
<accession>A0A834ZWJ2</accession>
<dbReference type="PANTHER" id="PTHR32096">
    <property type="entry name" value="WRKY TRANSCRIPTION FACTOR 30-RELATED-RELATED"/>
    <property type="match status" value="1"/>
</dbReference>
<dbReference type="SMART" id="SM00774">
    <property type="entry name" value="WRKY"/>
    <property type="match status" value="1"/>
</dbReference>
<dbReference type="OrthoDB" id="1888929at2759"/>
<dbReference type="GO" id="GO:0009751">
    <property type="term" value="P:response to salicylic acid"/>
    <property type="evidence" value="ECO:0007669"/>
    <property type="project" value="UniProtKB-ARBA"/>
</dbReference>
<dbReference type="InterPro" id="IPR044810">
    <property type="entry name" value="WRKY_plant"/>
</dbReference>
<evidence type="ECO:0000313" key="9">
    <source>
        <dbReference type="Proteomes" id="UP000636709"/>
    </source>
</evidence>
<dbReference type="Gene3D" id="2.20.25.80">
    <property type="entry name" value="WRKY domain"/>
    <property type="match status" value="1"/>
</dbReference>
<evidence type="ECO:0000256" key="6">
    <source>
        <dbReference type="ARBA" id="ARBA00060850"/>
    </source>
</evidence>
<dbReference type="FunFam" id="2.20.25.80:FF:000009">
    <property type="entry name" value="WRKY transcription factor 53"/>
    <property type="match status" value="1"/>
</dbReference>
<dbReference type="GO" id="GO:0003700">
    <property type="term" value="F:DNA-binding transcription factor activity"/>
    <property type="evidence" value="ECO:0007669"/>
    <property type="project" value="InterPro"/>
</dbReference>
<dbReference type="SUPFAM" id="SSF118290">
    <property type="entry name" value="WRKY DNA-binding domain"/>
    <property type="match status" value="1"/>
</dbReference>
<evidence type="ECO:0000256" key="2">
    <source>
        <dbReference type="ARBA" id="ARBA00023015"/>
    </source>
</evidence>
<dbReference type="InterPro" id="IPR036576">
    <property type="entry name" value="WRKY_dom_sf"/>
</dbReference>
<comment type="similarity">
    <text evidence="6">Belongs to the WRKY group III family.</text>
</comment>
<evidence type="ECO:0000259" key="7">
    <source>
        <dbReference type="PROSITE" id="PS50811"/>
    </source>
</evidence>
<comment type="subcellular location">
    <subcellularLocation>
        <location evidence="1">Nucleus</location>
    </subcellularLocation>
</comment>
<dbReference type="GO" id="GO:0010193">
    <property type="term" value="P:response to ozone"/>
    <property type="evidence" value="ECO:0007669"/>
    <property type="project" value="UniProtKB-ARBA"/>
</dbReference>
<evidence type="ECO:0000256" key="5">
    <source>
        <dbReference type="ARBA" id="ARBA00023242"/>
    </source>
</evidence>
<dbReference type="GO" id="GO:0042542">
    <property type="term" value="P:response to hydrogen peroxide"/>
    <property type="evidence" value="ECO:0007669"/>
    <property type="project" value="UniProtKB-ARBA"/>
</dbReference>
<evidence type="ECO:0000313" key="8">
    <source>
        <dbReference type="EMBL" id="KAF8643504.1"/>
    </source>
</evidence>
<dbReference type="GO" id="GO:0005634">
    <property type="term" value="C:nucleus"/>
    <property type="evidence" value="ECO:0007669"/>
    <property type="project" value="UniProtKB-SubCell"/>
</dbReference>
<reference evidence="8" key="1">
    <citation type="submission" date="2020-07" db="EMBL/GenBank/DDBJ databases">
        <title>Genome sequence and genetic diversity analysis of an under-domesticated orphan crop, white fonio (Digitaria exilis).</title>
        <authorList>
            <person name="Bennetzen J.L."/>
            <person name="Chen S."/>
            <person name="Ma X."/>
            <person name="Wang X."/>
            <person name="Yssel A.E.J."/>
            <person name="Chaluvadi S.R."/>
            <person name="Johnson M."/>
            <person name="Gangashetty P."/>
            <person name="Hamidou F."/>
            <person name="Sanogo M.D."/>
            <person name="Zwaenepoel A."/>
            <person name="Wallace J."/>
            <person name="Van De Peer Y."/>
            <person name="Van Deynze A."/>
        </authorList>
    </citation>
    <scope>NUCLEOTIDE SEQUENCE</scope>
    <source>
        <tissue evidence="8">Leaves</tissue>
    </source>
</reference>
<evidence type="ECO:0000256" key="3">
    <source>
        <dbReference type="ARBA" id="ARBA00023125"/>
    </source>
</evidence>
<dbReference type="AlphaFoldDB" id="A0A834ZWJ2"/>
<dbReference type="PROSITE" id="PS50811">
    <property type="entry name" value="WRKY"/>
    <property type="match status" value="1"/>
</dbReference>
<protein>
    <recommendedName>
        <fullName evidence="7">WRKY domain-containing protein</fullName>
    </recommendedName>
</protein>
<keyword evidence="3" id="KW-0238">DNA-binding</keyword>
<dbReference type="GO" id="GO:0000976">
    <property type="term" value="F:transcription cis-regulatory region binding"/>
    <property type="evidence" value="ECO:0007669"/>
    <property type="project" value="TreeGrafter"/>
</dbReference>
<dbReference type="GO" id="GO:0010150">
    <property type="term" value="P:leaf senescence"/>
    <property type="evidence" value="ECO:0007669"/>
    <property type="project" value="UniProtKB-ARBA"/>
</dbReference>
<gene>
    <name evidence="8" type="ORF">HU200_066854</name>
</gene>
<keyword evidence="9" id="KW-1185">Reference proteome</keyword>
<keyword evidence="4" id="KW-0804">Transcription</keyword>
<dbReference type="InterPro" id="IPR003657">
    <property type="entry name" value="WRKY_dom"/>
</dbReference>
<proteinExistence type="inferred from homology"/>
<dbReference type="Pfam" id="PF03106">
    <property type="entry name" value="WRKY"/>
    <property type="match status" value="1"/>
</dbReference>
<comment type="caution">
    <text evidence="8">The sequence shown here is derived from an EMBL/GenBank/DDBJ whole genome shotgun (WGS) entry which is preliminary data.</text>
</comment>